<proteinExistence type="predicted"/>
<dbReference type="InParanoid" id="A0A067PYD9"/>
<dbReference type="AlphaFoldDB" id="A0A067PYD9"/>
<name>A0A067PYD9_9AGAM</name>
<dbReference type="EMBL" id="KL197715">
    <property type="protein sequence ID" value="KDQ59734.1"/>
    <property type="molecule type" value="Genomic_DNA"/>
</dbReference>
<protein>
    <submittedName>
        <fullName evidence="1">Uncharacterized protein</fullName>
    </submittedName>
</protein>
<dbReference type="HOGENOM" id="CLU_034220_0_0_1"/>
<keyword evidence="2" id="KW-1185">Reference proteome</keyword>
<evidence type="ECO:0000313" key="2">
    <source>
        <dbReference type="Proteomes" id="UP000027265"/>
    </source>
</evidence>
<dbReference type="Gene3D" id="1.25.40.20">
    <property type="entry name" value="Ankyrin repeat-containing domain"/>
    <property type="match status" value="1"/>
</dbReference>
<dbReference type="InterPro" id="IPR002110">
    <property type="entry name" value="Ankyrin_rpt"/>
</dbReference>
<evidence type="ECO:0000313" key="1">
    <source>
        <dbReference type="EMBL" id="KDQ59734.1"/>
    </source>
</evidence>
<dbReference type="SUPFAM" id="SSF48403">
    <property type="entry name" value="Ankyrin repeat"/>
    <property type="match status" value="1"/>
</dbReference>
<sequence length="356" mass="39846">MPAEVNQSKYCCLPPEFVKRLAADPMMTSVTSHIETAKFHKSRLTIVSCKDDVGPDDVINKSDIDGPPNPSVHLGNRRTYLHYPAQVGDPLLACEMIRLGASINETPHSAGLLSHQSSITRRRDQRGIIYVIRTLVEQHADVNSCVDGVRTPLVLACRTNDWTLIEFMIRHGAKPNPQSLTNFLTLPADNARLEALLILHADAPRPPRLCPRFSSKTLAQCHTSEQPYPPHFICHCGSSKVFSRCCARLGRMIVYEEWNVDESWIQPAFRSVTLPFALSVAQDIDGVPYLNCSYQKKGPYTLSSKRNPCPDEVTLEEYRHSMRLTKRVIVEACPSGMIEVDPACLYALDHINGFPL</sequence>
<reference evidence="2" key="1">
    <citation type="journal article" date="2014" name="Proc. Natl. Acad. Sci. U.S.A.">
        <title>Extensive sampling of basidiomycete genomes demonstrates inadequacy of the white-rot/brown-rot paradigm for wood decay fungi.</title>
        <authorList>
            <person name="Riley R."/>
            <person name="Salamov A.A."/>
            <person name="Brown D.W."/>
            <person name="Nagy L.G."/>
            <person name="Floudas D."/>
            <person name="Held B.W."/>
            <person name="Levasseur A."/>
            <person name="Lombard V."/>
            <person name="Morin E."/>
            <person name="Otillar R."/>
            <person name="Lindquist E.A."/>
            <person name="Sun H."/>
            <person name="LaButti K.M."/>
            <person name="Schmutz J."/>
            <person name="Jabbour D."/>
            <person name="Luo H."/>
            <person name="Baker S.E."/>
            <person name="Pisabarro A.G."/>
            <person name="Walton J.D."/>
            <person name="Blanchette R.A."/>
            <person name="Henrissat B."/>
            <person name="Martin F."/>
            <person name="Cullen D."/>
            <person name="Hibbett D.S."/>
            <person name="Grigoriev I.V."/>
        </authorList>
    </citation>
    <scope>NUCLEOTIDE SEQUENCE [LARGE SCALE GENOMIC DNA]</scope>
    <source>
        <strain evidence="2">MUCL 33604</strain>
    </source>
</reference>
<dbReference type="Pfam" id="PF00023">
    <property type="entry name" value="Ank"/>
    <property type="match status" value="1"/>
</dbReference>
<dbReference type="InterPro" id="IPR036770">
    <property type="entry name" value="Ankyrin_rpt-contain_sf"/>
</dbReference>
<dbReference type="SMART" id="SM00248">
    <property type="entry name" value="ANK"/>
    <property type="match status" value="2"/>
</dbReference>
<dbReference type="STRING" id="933084.A0A067PYD9"/>
<accession>A0A067PYD9</accession>
<dbReference type="Proteomes" id="UP000027265">
    <property type="component" value="Unassembled WGS sequence"/>
</dbReference>
<dbReference type="OrthoDB" id="432970at2759"/>
<gene>
    <name evidence="1" type="ORF">JAAARDRAFT_205715</name>
</gene>
<organism evidence="1 2">
    <name type="scientific">Jaapia argillacea MUCL 33604</name>
    <dbReference type="NCBI Taxonomy" id="933084"/>
    <lineage>
        <taxon>Eukaryota</taxon>
        <taxon>Fungi</taxon>
        <taxon>Dikarya</taxon>
        <taxon>Basidiomycota</taxon>
        <taxon>Agaricomycotina</taxon>
        <taxon>Agaricomycetes</taxon>
        <taxon>Agaricomycetidae</taxon>
        <taxon>Jaapiales</taxon>
        <taxon>Jaapiaceae</taxon>
        <taxon>Jaapia</taxon>
    </lineage>
</organism>